<dbReference type="GO" id="GO:0005506">
    <property type="term" value="F:iron ion binding"/>
    <property type="evidence" value="ECO:0007669"/>
    <property type="project" value="InterPro"/>
</dbReference>
<evidence type="ECO:0000256" key="8">
    <source>
        <dbReference type="ARBA" id="ARBA00023004"/>
    </source>
</evidence>
<comment type="caution">
    <text evidence="12">The sequence shown here is derived from an EMBL/GenBank/DDBJ whole genome shotgun (WGS) entry which is preliminary data.</text>
</comment>
<dbReference type="OrthoDB" id="3945418at2759"/>
<proteinExistence type="inferred from homology"/>
<dbReference type="InterPro" id="IPR001128">
    <property type="entry name" value="Cyt_P450"/>
</dbReference>
<name>A0A8K0DQ59_9ROSA</name>
<dbReference type="GO" id="GO:0016705">
    <property type="term" value="F:oxidoreductase activity, acting on paired donors, with incorporation or reduction of molecular oxygen"/>
    <property type="evidence" value="ECO:0007669"/>
    <property type="project" value="InterPro"/>
</dbReference>
<evidence type="ECO:0000256" key="3">
    <source>
        <dbReference type="ARBA" id="ARBA00010617"/>
    </source>
</evidence>
<keyword evidence="5 9" id="KW-0479">Metal-binding</keyword>
<keyword evidence="6" id="KW-0472">Membrane</keyword>
<evidence type="ECO:0008006" key="14">
    <source>
        <dbReference type="Google" id="ProtNLM"/>
    </source>
</evidence>
<keyword evidence="13" id="KW-1185">Reference proteome</keyword>
<accession>A0A8K0DQ59</accession>
<dbReference type="FunFam" id="1.10.630.10:FF:000022">
    <property type="entry name" value="Taxadiene 5-alpha hydroxylase"/>
    <property type="match status" value="1"/>
</dbReference>
<sequence length="488" mass="55400">MEYYHFLLSLSLIFLTYLICNTIFKSKSDDQPKKLPPGSFGFPIVGEAFAFVNQDHEKFIRDRMKKYSSKIFKTNLLGDPVVVLCGTSGHKFIASNELQLFQAWRVQSMQKLFRSSMNQDKSSSSSSKSLSSTAIPRQTETQITRAPGFLRTDAVVHYVGTMDSLVQHHLERHWVGKEIVDVLRESQLLFLTLASKFFMGLEEQARIEKLSGLMHTIMLSLDVIPLNVPGTAFYNGMKAANEAKKELQFFIKEKQTAMANGTEMSDILSFMITKPDPSTCRCMEASDAAEKIMGLLSAAINSPANGISFIMKYLGERPEVFEKVRNEQLEIASIKKDGEALNWEDIQKMKYSWNVALEVMRLRPPVQGFFREASTEFTYEGYTIPKGWKVYWTVCTTNKNPECFTKPEEFDPTRYEREAPPAYTNVPFGSGPRTCAGKDYARLQILTFLHHVVKRFKWQVVNSNCKVLGGTNPVPFEGVYIRLQSSSA</sequence>
<evidence type="ECO:0000256" key="10">
    <source>
        <dbReference type="RuleBase" id="RU000461"/>
    </source>
</evidence>
<reference evidence="12" key="1">
    <citation type="submission" date="2020-03" db="EMBL/GenBank/DDBJ databases">
        <title>A high-quality chromosome-level genome assembly of a woody plant with both climbing and erect habits, Rhamnella rubrinervis.</title>
        <authorList>
            <person name="Lu Z."/>
            <person name="Yang Y."/>
            <person name="Zhu X."/>
            <person name="Sun Y."/>
        </authorList>
    </citation>
    <scope>NUCLEOTIDE SEQUENCE</scope>
    <source>
        <strain evidence="12">BYM</strain>
        <tissue evidence="12">Leaf</tissue>
    </source>
</reference>
<dbReference type="SUPFAM" id="SSF48264">
    <property type="entry name" value="Cytochrome P450"/>
    <property type="match status" value="1"/>
</dbReference>
<dbReference type="GO" id="GO:0004497">
    <property type="term" value="F:monooxygenase activity"/>
    <property type="evidence" value="ECO:0007669"/>
    <property type="project" value="UniProtKB-KW"/>
</dbReference>
<evidence type="ECO:0000256" key="5">
    <source>
        <dbReference type="ARBA" id="ARBA00022723"/>
    </source>
</evidence>
<dbReference type="Gene3D" id="1.10.630.10">
    <property type="entry name" value="Cytochrome P450"/>
    <property type="match status" value="1"/>
</dbReference>
<keyword evidence="6" id="KW-1133">Transmembrane helix</keyword>
<dbReference type="EMBL" id="VOIH02000012">
    <property type="protein sequence ID" value="KAF3432239.1"/>
    <property type="molecule type" value="Genomic_DNA"/>
</dbReference>
<keyword evidence="9 10" id="KW-0349">Heme</keyword>
<evidence type="ECO:0000256" key="7">
    <source>
        <dbReference type="ARBA" id="ARBA00023002"/>
    </source>
</evidence>
<evidence type="ECO:0000256" key="1">
    <source>
        <dbReference type="ARBA" id="ARBA00001971"/>
    </source>
</evidence>
<evidence type="ECO:0000256" key="6">
    <source>
        <dbReference type="ARBA" id="ARBA00022989"/>
    </source>
</evidence>
<dbReference type="PANTHER" id="PTHR24286">
    <property type="entry name" value="CYTOCHROME P450 26"/>
    <property type="match status" value="1"/>
</dbReference>
<evidence type="ECO:0000313" key="12">
    <source>
        <dbReference type="EMBL" id="KAF3432239.1"/>
    </source>
</evidence>
<keyword evidence="10" id="KW-0503">Monooxygenase</keyword>
<dbReference type="GO" id="GO:0020037">
    <property type="term" value="F:heme binding"/>
    <property type="evidence" value="ECO:0007669"/>
    <property type="project" value="InterPro"/>
</dbReference>
<dbReference type="GO" id="GO:0016125">
    <property type="term" value="P:sterol metabolic process"/>
    <property type="evidence" value="ECO:0007669"/>
    <property type="project" value="TreeGrafter"/>
</dbReference>
<comment type="cofactor">
    <cofactor evidence="1 9">
        <name>heme</name>
        <dbReference type="ChEBI" id="CHEBI:30413"/>
    </cofactor>
</comment>
<comment type="similarity">
    <text evidence="3 10">Belongs to the cytochrome P450 family.</text>
</comment>
<feature type="region of interest" description="Disordered" evidence="11">
    <location>
        <begin position="117"/>
        <end position="137"/>
    </location>
</feature>
<keyword evidence="4" id="KW-0812">Transmembrane</keyword>
<evidence type="ECO:0000256" key="4">
    <source>
        <dbReference type="ARBA" id="ARBA00022692"/>
    </source>
</evidence>
<feature type="binding site" description="axial binding residue" evidence="9">
    <location>
        <position position="435"/>
    </location>
    <ligand>
        <name>heme</name>
        <dbReference type="ChEBI" id="CHEBI:30413"/>
    </ligand>
    <ligandPart>
        <name>Fe</name>
        <dbReference type="ChEBI" id="CHEBI:18248"/>
    </ligandPart>
</feature>
<dbReference type="PROSITE" id="PS00086">
    <property type="entry name" value="CYTOCHROME_P450"/>
    <property type="match status" value="1"/>
</dbReference>
<evidence type="ECO:0000256" key="2">
    <source>
        <dbReference type="ARBA" id="ARBA00004167"/>
    </source>
</evidence>
<evidence type="ECO:0000313" key="13">
    <source>
        <dbReference type="Proteomes" id="UP000796880"/>
    </source>
</evidence>
<dbReference type="AlphaFoldDB" id="A0A8K0DQ59"/>
<dbReference type="Pfam" id="PF00067">
    <property type="entry name" value="p450"/>
    <property type="match status" value="1"/>
</dbReference>
<dbReference type="GO" id="GO:0016020">
    <property type="term" value="C:membrane"/>
    <property type="evidence" value="ECO:0007669"/>
    <property type="project" value="UniProtKB-SubCell"/>
</dbReference>
<dbReference type="InterPro" id="IPR017972">
    <property type="entry name" value="Cyt_P450_CS"/>
</dbReference>
<keyword evidence="7 10" id="KW-0560">Oxidoreductase</keyword>
<dbReference type="Proteomes" id="UP000796880">
    <property type="component" value="Unassembled WGS sequence"/>
</dbReference>
<keyword evidence="8 9" id="KW-0408">Iron</keyword>
<dbReference type="PANTHER" id="PTHR24286:SF88">
    <property type="entry name" value="BETA-AMYRIN 28-OXIDASE-LIKE"/>
    <property type="match status" value="1"/>
</dbReference>
<dbReference type="InterPro" id="IPR002401">
    <property type="entry name" value="Cyt_P450_E_grp-I"/>
</dbReference>
<dbReference type="PRINTS" id="PR00463">
    <property type="entry name" value="EP450I"/>
</dbReference>
<organism evidence="12 13">
    <name type="scientific">Rhamnella rubrinervis</name>
    <dbReference type="NCBI Taxonomy" id="2594499"/>
    <lineage>
        <taxon>Eukaryota</taxon>
        <taxon>Viridiplantae</taxon>
        <taxon>Streptophyta</taxon>
        <taxon>Embryophyta</taxon>
        <taxon>Tracheophyta</taxon>
        <taxon>Spermatophyta</taxon>
        <taxon>Magnoliopsida</taxon>
        <taxon>eudicotyledons</taxon>
        <taxon>Gunneridae</taxon>
        <taxon>Pentapetalae</taxon>
        <taxon>rosids</taxon>
        <taxon>fabids</taxon>
        <taxon>Rosales</taxon>
        <taxon>Rhamnaceae</taxon>
        <taxon>rhamnoid group</taxon>
        <taxon>Rhamneae</taxon>
        <taxon>Rhamnella</taxon>
    </lineage>
</organism>
<dbReference type="PRINTS" id="PR00385">
    <property type="entry name" value="P450"/>
</dbReference>
<evidence type="ECO:0000256" key="9">
    <source>
        <dbReference type="PIRSR" id="PIRSR602401-1"/>
    </source>
</evidence>
<feature type="compositionally biased region" description="Low complexity" evidence="11">
    <location>
        <begin position="117"/>
        <end position="132"/>
    </location>
</feature>
<evidence type="ECO:0000256" key="11">
    <source>
        <dbReference type="SAM" id="MobiDB-lite"/>
    </source>
</evidence>
<protein>
    <recommendedName>
        <fullName evidence="14">Cytochrome P450</fullName>
    </recommendedName>
</protein>
<gene>
    <name evidence="12" type="ORF">FNV43_RR26978</name>
</gene>
<dbReference type="InterPro" id="IPR036396">
    <property type="entry name" value="Cyt_P450_sf"/>
</dbReference>
<comment type="subcellular location">
    <subcellularLocation>
        <location evidence="2">Membrane</location>
        <topology evidence="2">Single-pass membrane protein</topology>
    </subcellularLocation>
</comment>